<keyword evidence="4 11" id="KW-0812">Transmembrane</keyword>
<dbReference type="STRING" id="7897.ENSLACP00000000899"/>
<feature type="transmembrane region" description="Helical" evidence="11">
    <location>
        <begin position="396"/>
        <end position="415"/>
    </location>
</feature>
<evidence type="ECO:0000256" key="8">
    <source>
        <dbReference type="ARBA" id="ARBA00023170"/>
    </source>
</evidence>
<keyword evidence="10" id="KW-0395">Inflammatory response</keyword>
<reference evidence="13" key="2">
    <citation type="submission" date="2025-08" db="UniProtKB">
        <authorList>
            <consortium name="Ensembl"/>
        </authorList>
    </citation>
    <scope>IDENTIFICATION</scope>
</reference>
<sequence length="634" mass="71725">PMPLPPSHKVLALGPVLVPTSMKTNTVLNCSRGSWCHPCIQVRVNMSIWELMKSALCFGPQTIGTLNSTLFICAGLECMKVKIRLPLSQLEPSASPNVGTVEYNCFKITQLSDSLIKSYTEPRYSDVLDHIHSVPGQHLSTHLSIGMEKTERRLAAPLAPNLDLSLGTQRALHPVKDNFFVLFLFKNVTQEVKVEFADIFPCLCYEKDIGDAAWATLRLSTKNCQGLFEENETFWENLWKRSTLNVTLVGDILLWNFSSPCNITANVTLCLWSGRESRCHDIPHFQQPLRVNVSKSLKLICKNKKYLNWMDGSNNFLKITCNSSNSYTMTFFCIVWHCFFLSLDETLFFFFTQVTSENRVIRKCLYKSKCEHLYHCFPVFFPFYIHFLAADRERESLYFALLFVLAVLGMVVIVFKSSLVKVLINVLNSFSPYFADLLNQKVLIVYSRDSEPFETLVGTFASLLLDSGLSVTVDLWRRNELSAQGPLLWFHSQRSEILKEGGKIVVLLSEGAAAKSRDWFESGKGSMPQEDPHDSFMASLNCILPDFLQGEAVGRYVVGYFGDLFDQGSIPEMFRGLPAFNFPSQLHKFLAEVAGSCCGKTKRSAFQKNANINIKLQALVKNCQAWHLLVPFTV</sequence>
<reference evidence="13" key="3">
    <citation type="submission" date="2025-09" db="UniProtKB">
        <authorList>
            <consortium name="Ensembl"/>
        </authorList>
    </citation>
    <scope>IDENTIFICATION</scope>
</reference>
<gene>
    <name evidence="13" type="primary">IL17RC</name>
</gene>
<dbReference type="EMBL" id="AFYH01226139">
    <property type="status" value="NOT_ANNOTATED_CDS"/>
    <property type="molecule type" value="Genomic_DNA"/>
</dbReference>
<evidence type="ECO:0000256" key="11">
    <source>
        <dbReference type="SAM" id="Phobius"/>
    </source>
</evidence>
<keyword evidence="9" id="KW-0325">Glycoprotein</keyword>
<dbReference type="Pfam" id="PF08357">
    <property type="entry name" value="SEFIR"/>
    <property type="match status" value="1"/>
</dbReference>
<dbReference type="GO" id="GO:0006954">
    <property type="term" value="P:inflammatory response"/>
    <property type="evidence" value="ECO:0007669"/>
    <property type="project" value="UniProtKB-KW"/>
</dbReference>
<proteinExistence type="predicted"/>
<dbReference type="EMBL" id="AFYH01226138">
    <property type="status" value="NOT_ANNOTATED_CDS"/>
    <property type="molecule type" value="Genomic_DNA"/>
</dbReference>
<protein>
    <submittedName>
        <fullName evidence="13">Interleukin 17 receptor C</fullName>
    </submittedName>
</protein>
<dbReference type="PANTHER" id="PTHR15583">
    <property type="entry name" value="INTERLEUKIN-17 RECEPTOR"/>
    <property type="match status" value="1"/>
</dbReference>
<dbReference type="InParanoid" id="H2ZU28"/>
<dbReference type="Proteomes" id="UP000008672">
    <property type="component" value="Unassembled WGS sequence"/>
</dbReference>
<dbReference type="EMBL" id="AFYH01226141">
    <property type="status" value="NOT_ANNOTATED_CDS"/>
    <property type="molecule type" value="Genomic_DNA"/>
</dbReference>
<keyword evidence="5" id="KW-0732">Signal</keyword>
<dbReference type="InterPro" id="IPR027841">
    <property type="entry name" value="IL-17_rcpt_C/E_N"/>
</dbReference>
<dbReference type="EMBL" id="AFYH01226142">
    <property type="status" value="NOT_ANNOTATED_CDS"/>
    <property type="molecule type" value="Genomic_DNA"/>
</dbReference>
<evidence type="ECO:0000256" key="7">
    <source>
        <dbReference type="ARBA" id="ARBA00023136"/>
    </source>
</evidence>
<organism evidence="13 14">
    <name type="scientific">Latimeria chalumnae</name>
    <name type="common">Coelacanth</name>
    <dbReference type="NCBI Taxonomy" id="7897"/>
    <lineage>
        <taxon>Eukaryota</taxon>
        <taxon>Metazoa</taxon>
        <taxon>Chordata</taxon>
        <taxon>Craniata</taxon>
        <taxon>Vertebrata</taxon>
        <taxon>Euteleostomi</taxon>
        <taxon>Coelacanthiformes</taxon>
        <taxon>Coelacanthidae</taxon>
        <taxon>Latimeria</taxon>
    </lineage>
</organism>
<dbReference type="Ensembl" id="ENSLACT00000000908.1">
    <property type="protein sequence ID" value="ENSLACP00000000899.1"/>
    <property type="gene ID" value="ENSLACG00000000809.1"/>
</dbReference>
<evidence type="ECO:0000256" key="6">
    <source>
        <dbReference type="ARBA" id="ARBA00022989"/>
    </source>
</evidence>
<comment type="subcellular location">
    <subcellularLocation>
        <location evidence="1">Cell membrane</location>
        <topology evidence="1">Single-pass membrane protein</topology>
    </subcellularLocation>
    <subcellularLocation>
        <location evidence="2">Membrane</location>
        <topology evidence="2">Single-pass type I membrane protein</topology>
    </subcellularLocation>
</comment>
<dbReference type="Gene3D" id="3.40.50.11530">
    <property type="match status" value="1"/>
</dbReference>
<evidence type="ECO:0000256" key="3">
    <source>
        <dbReference type="ARBA" id="ARBA00022475"/>
    </source>
</evidence>
<evidence type="ECO:0000256" key="2">
    <source>
        <dbReference type="ARBA" id="ARBA00004479"/>
    </source>
</evidence>
<feature type="transmembrane region" description="Helical" evidence="11">
    <location>
        <begin position="372"/>
        <end position="390"/>
    </location>
</feature>
<dbReference type="eggNOG" id="ENOG502QWQ3">
    <property type="taxonomic scope" value="Eukaryota"/>
</dbReference>
<dbReference type="Bgee" id="ENSLACG00000000809">
    <property type="expression patterns" value="Expressed in pectoral fin"/>
</dbReference>
<evidence type="ECO:0000256" key="4">
    <source>
        <dbReference type="ARBA" id="ARBA00022692"/>
    </source>
</evidence>
<keyword evidence="7 11" id="KW-0472">Membrane</keyword>
<keyword evidence="14" id="KW-1185">Reference proteome</keyword>
<dbReference type="EMBL" id="AFYH01226140">
    <property type="status" value="NOT_ANNOTATED_CDS"/>
    <property type="molecule type" value="Genomic_DNA"/>
</dbReference>
<name>H2ZU28_LATCH</name>
<evidence type="ECO:0000313" key="13">
    <source>
        <dbReference type="Ensembl" id="ENSLACP00000000899.1"/>
    </source>
</evidence>
<keyword evidence="3" id="KW-1003">Cell membrane</keyword>
<dbReference type="InterPro" id="IPR039465">
    <property type="entry name" value="IL-17_rcpt-like"/>
</dbReference>
<dbReference type="GeneTree" id="ENSGT00730000111286"/>
<evidence type="ECO:0000256" key="1">
    <source>
        <dbReference type="ARBA" id="ARBA00004162"/>
    </source>
</evidence>
<evidence type="ECO:0000259" key="12">
    <source>
        <dbReference type="PROSITE" id="PS51534"/>
    </source>
</evidence>
<dbReference type="AlphaFoldDB" id="H2ZU28"/>
<dbReference type="InterPro" id="IPR013568">
    <property type="entry name" value="SEFIR_dom"/>
</dbReference>
<evidence type="ECO:0000256" key="9">
    <source>
        <dbReference type="ARBA" id="ARBA00023180"/>
    </source>
</evidence>
<accession>H2ZU28</accession>
<evidence type="ECO:0000256" key="5">
    <source>
        <dbReference type="ARBA" id="ARBA00022729"/>
    </source>
</evidence>
<keyword evidence="6 11" id="KW-1133">Transmembrane helix</keyword>
<reference evidence="14" key="1">
    <citation type="submission" date="2011-08" db="EMBL/GenBank/DDBJ databases">
        <title>The draft genome of Latimeria chalumnae.</title>
        <authorList>
            <person name="Di Palma F."/>
            <person name="Alfoldi J."/>
            <person name="Johnson J."/>
            <person name="Berlin A."/>
            <person name="Gnerre S."/>
            <person name="Jaffe D."/>
            <person name="MacCallum I."/>
            <person name="Young S."/>
            <person name="Walker B.J."/>
            <person name="Lander E."/>
            <person name="Lindblad-Toh K."/>
        </authorList>
    </citation>
    <scope>NUCLEOTIDE SEQUENCE [LARGE SCALE GENOMIC DNA]</scope>
    <source>
        <strain evidence="14">Wild caught</strain>
    </source>
</reference>
<evidence type="ECO:0000313" key="14">
    <source>
        <dbReference type="Proteomes" id="UP000008672"/>
    </source>
</evidence>
<feature type="transmembrane region" description="Helical" evidence="11">
    <location>
        <begin position="327"/>
        <end position="351"/>
    </location>
</feature>
<evidence type="ECO:0000256" key="10">
    <source>
        <dbReference type="ARBA" id="ARBA00023198"/>
    </source>
</evidence>
<dbReference type="GO" id="GO:0030368">
    <property type="term" value="F:interleukin-17 receptor activity"/>
    <property type="evidence" value="ECO:0007669"/>
    <property type="project" value="InterPro"/>
</dbReference>
<feature type="domain" description="SEFIR" evidence="12">
    <location>
        <begin position="439"/>
        <end position="591"/>
    </location>
</feature>
<dbReference type="Pfam" id="PF15037">
    <property type="entry name" value="IL17_R_N"/>
    <property type="match status" value="1"/>
</dbReference>
<dbReference type="GO" id="GO:0005886">
    <property type="term" value="C:plasma membrane"/>
    <property type="evidence" value="ECO:0007669"/>
    <property type="project" value="UniProtKB-SubCell"/>
</dbReference>
<dbReference type="PROSITE" id="PS51534">
    <property type="entry name" value="SEFIR"/>
    <property type="match status" value="1"/>
</dbReference>
<dbReference type="EMBL" id="AFYH01226143">
    <property type="status" value="NOT_ANNOTATED_CDS"/>
    <property type="molecule type" value="Genomic_DNA"/>
</dbReference>
<dbReference type="PANTHER" id="PTHR15583:SF12">
    <property type="entry name" value="INTERLEUKIN-17 RECEPTOR C"/>
    <property type="match status" value="1"/>
</dbReference>
<dbReference type="FunCoup" id="H2ZU28">
    <property type="interactions" value="662"/>
</dbReference>
<keyword evidence="8" id="KW-0675">Receptor</keyword>